<proteinExistence type="predicted"/>
<accession>A0A4P9ZWJ8</accession>
<evidence type="ECO:0000256" key="1">
    <source>
        <dbReference type="ARBA" id="ARBA00022741"/>
    </source>
</evidence>
<dbReference type="SUPFAM" id="SSF52540">
    <property type="entry name" value="P-loop containing nucleoside triphosphate hydrolases"/>
    <property type="match status" value="1"/>
</dbReference>
<dbReference type="GO" id="GO:0005524">
    <property type="term" value="F:ATP binding"/>
    <property type="evidence" value="ECO:0007669"/>
    <property type="project" value="UniProtKB-KW"/>
</dbReference>
<dbReference type="EMBL" id="ML002420">
    <property type="protein sequence ID" value="RKP37983.1"/>
    <property type="molecule type" value="Genomic_DNA"/>
</dbReference>
<dbReference type="AlphaFoldDB" id="A0A4P9ZWJ8"/>
<keyword evidence="2" id="KW-0067">ATP-binding</keyword>
<sequence length="184" mass="20471">NVQFALTRGDTLIIEGPSGVGKTTLLRAIAQLTDYAHGHLLLHDRETPQSLGVPQWRARVMYVPQYPAIFPGSPLDYFFKIKGFAAHANKTVWDDPVEIANRWGLPEECWCSEWRNLSGGQAQRAALAIAVACKPEVLLLDEPTSALDPKSCRLVEATLLSYTCIWVTHDPNQARRVGTKILHL</sequence>
<reference evidence="5" key="1">
    <citation type="journal article" date="2018" name="Nat. Microbiol.">
        <title>Leveraging single-cell genomics to expand the fungal tree of life.</title>
        <authorList>
            <person name="Ahrendt S.R."/>
            <person name="Quandt C.A."/>
            <person name="Ciobanu D."/>
            <person name="Clum A."/>
            <person name="Salamov A."/>
            <person name="Andreopoulos B."/>
            <person name="Cheng J.F."/>
            <person name="Woyke T."/>
            <person name="Pelin A."/>
            <person name="Henrissat B."/>
            <person name="Reynolds N.K."/>
            <person name="Benny G.L."/>
            <person name="Smith M.E."/>
            <person name="James T.Y."/>
            <person name="Grigoriev I.V."/>
        </authorList>
    </citation>
    <scope>NUCLEOTIDE SEQUENCE [LARGE SCALE GENOMIC DNA]</scope>
    <source>
        <strain evidence="5">RSA 468</strain>
    </source>
</reference>
<dbReference type="Gene3D" id="3.40.50.300">
    <property type="entry name" value="P-loop containing nucleotide triphosphate hydrolases"/>
    <property type="match status" value="1"/>
</dbReference>
<evidence type="ECO:0000259" key="3">
    <source>
        <dbReference type="SMART" id="SM00382"/>
    </source>
</evidence>
<gene>
    <name evidence="4" type="ORF">BJ085DRAFT_12070</name>
</gene>
<feature type="domain" description="AAA+ ATPase" evidence="3">
    <location>
        <begin position="8"/>
        <end position="183"/>
    </location>
</feature>
<keyword evidence="5" id="KW-1185">Reference proteome</keyword>
<dbReference type="InterPro" id="IPR003439">
    <property type="entry name" value="ABC_transporter-like_ATP-bd"/>
</dbReference>
<evidence type="ECO:0000313" key="5">
    <source>
        <dbReference type="Proteomes" id="UP000268162"/>
    </source>
</evidence>
<keyword evidence="4" id="KW-0378">Hydrolase</keyword>
<feature type="non-terminal residue" evidence="4">
    <location>
        <position position="1"/>
    </location>
</feature>
<dbReference type="PANTHER" id="PTHR43119:SF1">
    <property type="entry name" value="ABC TRANSPORTER DOMAIN-CONTAINING PROTEIN"/>
    <property type="match status" value="1"/>
</dbReference>
<feature type="non-terminal residue" evidence="4">
    <location>
        <position position="184"/>
    </location>
</feature>
<evidence type="ECO:0000256" key="2">
    <source>
        <dbReference type="ARBA" id="ARBA00022840"/>
    </source>
</evidence>
<evidence type="ECO:0000313" key="4">
    <source>
        <dbReference type="EMBL" id="RKP37983.1"/>
    </source>
</evidence>
<protein>
    <submittedName>
        <fullName evidence="4">P-loop containing nucleoside triphosphate hydrolase protein</fullName>
    </submittedName>
</protein>
<dbReference type="SMART" id="SM00382">
    <property type="entry name" value="AAA"/>
    <property type="match status" value="1"/>
</dbReference>
<dbReference type="Pfam" id="PF00005">
    <property type="entry name" value="ABC_tran"/>
    <property type="match status" value="1"/>
</dbReference>
<dbReference type="PROSITE" id="PS00211">
    <property type="entry name" value="ABC_TRANSPORTER_1"/>
    <property type="match status" value="1"/>
</dbReference>
<dbReference type="PANTHER" id="PTHR43119">
    <property type="entry name" value="ABC TRANSPORT PROTEIN ATP-BINDING COMPONENT-RELATED"/>
    <property type="match status" value="1"/>
</dbReference>
<name>A0A4P9ZWJ8_9FUNG</name>
<dbReference type="STRING" id="215637.A0A4P9ZWJ8"/>
<dbReference type="InterPro" id="IPR027417">
    <property type="entry name" value="P-loop_NTPase"/>
</dbReference>
<organism evidence="4 5">
    <name type="scientific">Dimargaris cristalligena</name>
    <dbReference type="NCBI Taxonomy" id="215637"/>
    <lineage>
        <taxon>Eukaryota</taxon>
        <taxon>Fungi</taxon>
        <taxon>Fungi incertae sedis</taxon>
        <taxon>Zoopagomycota</taxon>
        <taxon>Kickxellomycotina</taxon>
        <taxon>Dimargaritomycetes</taxon>
        <taxon>Dimargaritales</taxon>
        <taxon>Dimargaritaceae</taxon>
        <taxon>Dimargaris</taxon>
    </lineage>
</organism>
<dbReference type="GO" id="GO:0016887">
    <property type="term" value="F:ATP hydrolysis activity"/>
    <property type="evidence" value="ECO:0007669"/>
    <property type="project" value="InterPro"/>
</dbReference>
<dbReference type="InterPro" id="IPR017871">
    <property type="entry name" value="ABC_transporter-like_CS"/>
</dbReference>
<dbReference type="InterPro" id="IPR003593">
    <property type="entry name" value="AAA+_ATPase"/>
</dbReference>
<dbReference type="Proteomes" id="UP000268162">
    <property type="component" value="Unassembled WGS sequence"/>
</dbReference>
<keyword evidence="1" id="KW-0547">Nucleotide-binding</keyword>